<evidence type="ECO:0000313" key="4">
    <source>
        <dbReference type="Proteomes" id="UP001597097"/>
    </source>
</evidence>
<evidence type="ECO:0000256" key="1">
    <source>
        <dbReference type="SAM" id="Phobius"/>
    </source>
</evidence>
<name>A0ABW4GUM8_9ACTN</name>
<feature type="transmembrane region" description="Helical" evidence="1">
    <location>
        <begin position="441"/>
        <end position="460"/>
    </location>
</feature>
<sequence length="697" mass="76602">MIARLRAAALWMAGILIPVALSAAVNLWTNDGVWNPPWIAFAVVLALAGWYVTFLAGRDSAPAAADLPQVKARLAELVGGFWRSEMTKRSLGDPPIPVTWHVTTRPNLMDHPHLIAEGELSFIGRSDEITVLASFFRRLRRHRLVVTGGAGTGKTTLAVQLLLKLIETREADEPVPVLLQIADWDTELYPNVHDWLVVRLRNDFLVPKMPDQGRDSARILVSGRHVLPILDGLDELPEPARAKVINRLSQTLDKHDRLIITSRTSEFAGAVKNARRAVRAAAVVAPMALTAPTVVQYLATCLPPRRPQPWDTLLSALAAGNARALETVSSTAWGLWLIRSVYIDRDRDPTPLLTVYRDDVAALRKHLMDNLVEALLHAQKLAGTAVRRVPSSWDAKRVRRWLGRLAARASASGARDVAWWRIVQPVPDHSGRTVPSTPPRWFVFLLAGLVYGLPVTVGAAPSGHLVLGPAAGLFFGFATMVNASETPDFARLRLGRRITTTLREHSAYVMPVALAMSLPLAAAVTIMQGLAGGLFVGITMTLITWFAFVQGKHPPLTEGKATEERLPQFADALTPLSAWRDNRSLLWLHLIGALALGALLGVSVDFVAPFFPGPWDWLSDLGLGLIVGGLAGTAQRPRQAWLTSRITFLFLALSGDYPVRVMRFYDEMHRLGVLRAVGPFYEFRHDALHDHFTTSAN</sequence>
<dbReference type="RefSeq" id="WP_219537636.1">
    <property type="nucleotide sequence ID" value="NZ_JAHKRM010000039.1"/>
</dbReference>
<keyword evidence="1" id="KW-0472">Membrane</keyword>
<gene>
    <name evidence="3" type="ORF">ACFSJ0_53780</name>
</gene>
<dbReference type="EMBL" id="JBHUCM010000053">
    <property type="protein sequence ID" value="MFD1545996.1"/>
    <property type="molecule type" value="Genomic_DNA"/>
</dbReference>
<comment type="caution">
    <text evidence="3">The sequence shown here is derived from an EMBL/GenBank/DDBJ whole genome shotgun (WGS) entry which is preliminary data.</text>
</comment>
<keyword evidence="4" id="KW-1185">Reference proteome</keyword>
<feature type="transmembrane region" description="Helical" evidence="1">
    <location>
        <begin position="617"/>
        <end position="634"/>
    </location>
</feature>
<proteinExistence type="predicted"/>
<evidence type="ECO:0000313" key="3">
    <source>
        <dbReference type="EMBL" id="MFD1545996.1"/>
    </source>
</evidence>
<dbReference type="InterPro" id="IPR007111">
    <property type="entry name" value="NACHT_NTPase"/>
</dbReference>
<protein>
    <submittedName>
        <fullName evidence="3">NACHT domain-containing protein</fullName>
    </submittedName>
</protein>
<keyword evidence="1" id="KW-0812">Transmembrane</keyword>
<feature type="transmembrane region" description="Helical" evidence="1">
    <location>
        <begin position="505"/>
        <end position="524"/>
    </location>
</feature>
<feature type="transmembrane region" description="Helical" evidence="1">
    <location>
        <begin position="530"/>
        <end position="549"/>
    </location>
</feature>
<reference evidence="4" key="1">
    <citation type="journal article" date="2019" name="Int. J. Syst. Evol. Microbiol.">
        <title>The Global Catalogue of Microorganisms (GCM) 10K type strain sequencing project: providing services to taxonomists for standard genome sequencing and annotation.</title>
        <authorList>
            <consortium name="The Broad Institute Genomics Platform"/>
            <consortium name="The Broad Institute Genome Sequencing Center for Infectious Disease"/>
            <person name="Wu L."/>
            <person name="Ma J."/>
        </authorList>
    </citation>
    <scope>NUCLEOTIDE SEQUENCE [LARGE SCALE GENOMIC DNA]</scope>
    <source>
        <strain evidence="4">CGMCC 1.15399</strain>
    </source>
</reference>
<dbReference type="Pfam" id="PF05729">
    <property type="entry name" value="NACHT"/>
    <property type="match status" value="1"/>
</dbReference>
<feature type="transmembrane region" description="Helical" evidence="1">
    <location>
        <begin position="38"/>
        <end position="57"/>
    </location>
</feature>
<feature type="transmembrane region" description="Helical" evidence="1">
    <location>
        <begin position="466"/>
        <end position="484"/>
    </location>
</feature>
<accession>A0ABW4GUM8</accession>
<dbReference type="Proteomes" id="UP001597097">
    <property type="component" value="Unassembled WGS sequence"/>
</dbReference>
<evidence type="ECO:0000259" key="2">
    <source>
        <dbReference type="Pfam" id="PF05729"/>
    </source>
</evidence>
<feature type="domain" description="NACHT" evidence="2">
    <location>
        <begin position="143"/>
        <end position="299"/>
    </location>
</feature>
<organism evidence="3 4">
    <name type="scientific">Nonomuraea guangzhouensis</name>
    <dbReference type="NCBI Taxonomy" id="1291555"/>
    <lineage>
        <taxon>Bacteria</taxon>
        <taxon>Bacillati</taxon>
        <taxon>Actinomycetota</taxon>
        <taxon>Actinomycetes</taxon>
        <taxon>Streptosporangiales</taxon>
        <taxon>Streptosporangiaceae</taxon>
        <taxon>Nonomuraea</taxon>
    </lineage>
</organism>
<feature type="transmembrane region" description="Helical" evidence="1">
    <location>
        <begin position="585"/>
        <end position="611"/>
    </location>
</feature>
<keyword evidence="1" id="KW-1133">Transmembrane helix</keyword>